<keyword evidence="2" id="KW-0479">Metal-binding</keyword>
<evidence type="ECO:0000256" key="6">
    <source>
        <dbReference type="RuleBase" id="RU003983"/>
    </source>
</evidence>
<sequence>MLLSVVLAGTTLAVVSVTDWPYRAPCAALSLWAAGMAGALTALLAGTYAFAAHPEAVLAHRLLGVPADFVALAVAWLFAARITFSFLRIHRAARKRRAKHRALLELFGRPSKARRAMVLPSRQPLAYSVPGPEGGHAVISDALLEGFTGPEVDSILAHERAHLTERHHLLTELCDAVRTALPRGQLTIRFAERFGALIEMRADCAARNRCGRHVTADALGRWTAEPTATVPAPPTRAAARTCPVSARRYHLINHPKCCSSLTAAGAFAAACSIAAAPVVLIGAGTLSALCALICG</sequence>
<dbReference type="GO" id="GO:0006508">
    <property type="term" value="P:proteolysis"/>
    <property type="evidence" value="ECO:0007669"/>
    <property type="project" value="UniProtKB-KW"/>
</dbReference>
<keyword evidence="1 6" id="KW-0645">Protease</keyword>
<evidence type="ECO:0000259" key="8">
    <source>
        <dbReference type="Pfam" id="PF01435"/>
    </source>
</evidence>
<evidence type="ECO:0000256" key="7">
    <source>
        <dbReference type="SAM" id="Phobius"/>
    </source>
</evidence>
<comment type="caution">
    <text evidence="9">The sequence shown here is derived from an EMBL/GenBank/DDBJ whole genome shotgun (WGS) entry which is preliminary data.</text>
</comment>
<protein>
    <recommendedName>
        <fullName evidence="8">Peptidase M48 domain-containing protein</fullName>
    </recommendedName>
</protein>
<feature type="transmembrane region" description="Helical" evidence="7">
    <location>
        <begin position="266"/>
        <end position="294"/>
    </location>
</feature>
<comment type="similarity">
    <text evidence="6">Belongs to the peptidase M48 family.</text>
</comment>
<accession>A0A1E5PLH1</accession>
<feature type="domain" description="Peptidase M48" evidence="8">
    <location>
        <begin position="95"/>
        <end position="173"/>
    </location>
</feature>
<evidence type="ECO:0000256" key="4">
    <source>
        <dbReference type="ARBA" id="ARBA00022833"/>
    </source>
</evidence>
<dbReference type="Pfam" id="PF01435">
    <property type="entry name" value="Peptidase_M48"/>
    <property type="match status" value="1"/>
</dbReference>
<feature type="transmembrane region" description="Helical" evidence="7">
    <location>
        <begin position="29"/>
        <end position="51"/>
    </location>
</feature>
<dbReference type="EMBL" id="MEHK01000001">
    <property type="protein sequence ID" value="OEJ30212.1"/>
    <property type="molecule type" value="Genomic_DNA"/>
</dbReference>
<dbReference type="GO" id="GO:0046872">
    <property type="term" value="F:metal ion binding"/>
    <property type="evidence" value="ECO:0007669"/>
    <property type="project" value="UniProtKB-KW"/>
</dbReference>
<keyword evidence="7" id="KW-1133">Transmembrane helix</keyword>
<evidence type="ECO:0000313" key="9">
    <source>
        <dbReference type="EMBL" id="OEJ30212.1"/>
    </source>
</evidence>
<dbReference type="Gene3D" id="3.30.2010.10">
    <property type="entry name" value="Metalloproteases ('zincins'), catalytic domain"/>
    <property type="match status" value="1"/>
</dbReference>
<name>A0A1E5PLH1_9ACTN</name>
<keyword evidence="7" id="KW-0812">Transmembrane</keyword>
<feature type="transmembrane region" description="Helical" evidence="7">
    <location>
        <begin position="63"/>
        <end position="87"/>
    </location>
</feature>
<dbReference type="CDD" id="cd07326">
    <property type="entry name" value="M56_BlaR1_MecR1_like"/>
    <property type="match status" value="1"/>
</dbReference>
<dbReference type="GO" id="GO:0004222">
    <property type="term" value="F:metalloendopeptidase activity"/>
    <property type="evidence" value="ECO:0007669"/>
    <property type="project" value="InterPro"/>
</dbReference>
<keyword evidence="10" id="KW-1185">Reference proteome</keyword>
<evidence type="ECO:0000256" key="2">
    <source>
        <dbReference type="ARBA" id="ARBA00022723"/>
    </source>
</evidence>
<gene>
    <name evidence="9" type="ORF">BGK67_01485</name>
</gene>
<evidence type="ECO:0000256" key="5">
    <source>
        <dbReference type="ARBA" id="ARBA00023049"/>
    </source>
</evidence>
<reference evidence="9 10" key="1">
    <citation type="submission" date="2016-08" db="EMBL/GenBank/DDBJ databases">
        <title>The complete genome of Streptomyces subrutilus 10-1-1.</title>
        <authorList>
            <person name="Chen X."/>
        </authorList>
    </citation>
    <scope>NUCLEOTIDE SEQUENCE [LARGE SCALE GENOMIC DNA]</scope>
    <source>
        <strain evidence="9 10">10-1-1</strain>
    </source>
</reference>
<keyword evidence="4 6" id="KW-0862">Zinc</keyword>
<keyword evidence="3 6" id="KW-0378">Hydrolase</keyword>
<keyword evidence="5 6" id="KW-0482">Metalloprotease</keyword>
<comment type="cofactor">
    <cofactor evidence="6">
        <name>Zn(2+)</name>
        <dbReference type="ChEBI" id="CHEBI:29105"/>
    </cofactor>
    <text evidence="6">Binds 1 zinc ion per subunit.</text>
</comment>
<organism evidence="9 10">
    <name type="scientific">Streptomyces subrutilus</name>
    <dbReference type="NCBI Taxonomy" id="36818"/>
    <lineage>
        <taxon>Bacteria</taxon>
        <taxon>Bacillati</taxon>
        <taxon>Actinomycetota</taxon>
        <taxon>Actinomycetes</taxon>
        <taxon>Kitasatosporales</taxon>
        <taxon>Streptomycetaceae</taxon>
        <taxon>Streptomyces</taxon>
    </lineage>
</organism>
<dbReference type="InterPro" id="IPR001915">
    <property type="entry name" value="Peptidase_M48"/>
</dbReference>
<dbReference type="Proteomes" id="UP000095705">
    <property type="component" value="Unassembled WGS sequence"/>
</dbReference>
<keyword evidence="7" id="KW-0472">Membrane</keyword>
<evidence type="ECO:0000313" key="10">
    <source>
        <dbReference type="Proteomes" id="UP000095705"/>
    </source>
</evidence>
<evidence type="ECO:0000256" key="1">
    <source>
        <dbReference type="ARBA" id="ARBA00022670"/>
    </source>
</evidence>
<dbReference type="AlphaFoldDB" id="A0A1E5PLH1"/>
<dbReference type="STRING" id="36818.BGK67_01485"/>
<evidence type="ECO:0000256" key="3">
    <source>
        <dbReference type="ARBA" id="ARBA00022801"/>
    </source>
</evidence>
<proteinExistence type="inferred from homology"/>